<dbReference type="Proteomes" id="UP000741013">
    <property type="component" value="Unassembled WGS sequence"/>
</dbReference>
<comment type="similarity">
    <text evidence="1 2">Belongs to the anti-sigma-factor antagonist family.</text>
</comment>
<dbReference type="CDD" id="cd07043">
    <property type="entry name" value="STAS_anti-anti-sigma_factors"/>
    <property type="match status" value="1"/>
</dbReference>
<dbReference type="PANTHER" id="PTHR33495">
    <property type="entry name" value="ANTI-SIGMA FACTOR ANTAGONIST TM_1081-RELATED-RELATED"/>
    <property type="match status" value="1"/>
</dbReference>
<dbReference type="EMBL" id="JAGGMS010000001">
    <property type="protein sequence ID" value="MBP2185376.1"/>
    <property type="molecule type" value="Genomic_DNA"/>
</dbReference>
<protein>
    <recommendedName>
        <fullName evidence="2">Anti-sigma factor antagonist</fullName>
    </recommendedName>
</protein>
<dbReference type="InterPro" id="IPR003658">
    <property type="entry name" value="Anti-sigma_ant"/>
</dbReference>
<evidence type="ECO:0000259" key="3">
    <source>
        <dbReference type="PROSITE" id="PS50801"/>
    </source>
</evidence>
<dbReference type="NCBIfam" id="TIGR00377">
    <property type="entry name" value="ant_ant_sig"/>
    <property type="match status" value="1"/>
</dbReference>
<proteinExistence type="inferred from homology"/>
<evidence type="ECO:0000256" key="2">
    <source>
        <dbReference type="RuleBase" id="RU003749"/>
    </source>
</evidence>
<gene>
    <name evidence="4" type="ORF">JOM49_006902</name>
</gene>
<dbReference type="InterPro" id="IPR036513">
    <property type="entry name" value="STAS_dom_sf"/>
</dbReference>
<dbReference type="Gene3D" id="3.30.750.24">
    <property type="entry name" value="STAS domain"/>
    <property type="match status" value="1"/>
</dbReference>
<dbReference type="PANTHER" id="PTHR33495:SF2">
    <property type="entry name" value="ANTI-SIGMA FACTOR ANTAGONIST TM_1081-RELATED"/>
    <property type="match status" value="1"/>
</dbReference>
<dbReference type="RefSeq" id="WP_209668272.1">
    <property type="nucleotide sequence ID" value="NZ_JAGGMS010000001.1"/>
</dbReference>
<feature type="domain" description="STAS" evidence="3">
    <location>
        <begin position="4"/>
        <end position="106"/>
    </location>
</feature>
<organism evidence="4 5">
    <name type="scientific">Amycolatopsis magusensis</name>
    <dbReference type="NCBI Taxonomy" id="882444"/>
    <lineage>
        <taxon>Bacteria</taxon>
        <taxon>Bacillati</taxon>
        <taxon>Actinomycetota</taxon>
        <taxon>Actinomycetes</taxon>
        <taxon>Pseudonocardiales</taxon>
        <taxon>Pseudonocardiaceae</taxon>
        <taxon>Amycolatopsis</taxon>
    </lineage>
</organism>
<dbReference type="Pfam" id="PF13466">
    <property type="entry name" value="STAS_2"/>
    <property type="match status" value="1"/>
</dbReference>
<dbReference type="SUPFAM" id="SSF52091">
    <property type="entry name" value="SpoIIaa-like"/>
    <property type="match status" value="1"/>
</dbReference>
<name>A0ABS4Q130_9PSEU</name>
<evidence type="ECO:0000256" key="1">
    <source>
        <dbReference type="ARBA" id="ARBA00009013"/>
    </source>
</evidence>
<dbReference type="InterPro" id="IPR002645">
    <property type="entry name" value="STAS_dom"/>
</dbReference>
<dbReference type="PROSITE" id="PS50801">
    <property type="entry name" value="STAS"/>
    <property type="match status" value="1"/>
</dbReference>
<comment type="caution">
    <text evidence="4">The sequence shown here is derived from an EMBL/GenBank/DDBJ whole genome shotgun (WGS) entry which is preliminary data.</text>
</comment>
<sequence length="106" mass="10896">MNTLTVATKTSSDGAVLVVAGDLDFASAPLMREALEGVHVTAGQSLVLDLGGMTFCDSGGLTALVAARHQAVEAGAEIVLAAVPDHTRRILKLVGLESLFVLRPQA</sequence>
<reference evidence="4 5" key="1">
    <citation type="submission" date="2021-03" db="EMBL/GenBank/DDBJ databases">
        <title>Sequencing the genomes of 1000 actinobacteria strains.</title>
        <authorList>
            <person name="Klenk H.-P."/>
        </authorList>
    </citation>
    <scope>NUCLEOTIDE SEQUENCE [LARGE SCALE GENOMIC DNA]</scope>
    <source>
        <strain evidence="4 5">DSM 45510</strain>
    </source>
</reference>
<keyword evidence="5" id="KW-1185">Reference proteome</keyword>
<accession>A0ABS4Q130</accession>
<evidence type="ECO:0000313" key="4">
    <source>
        <dbReference type="EMBL" id="MBP2185376.1"/>
    </source>
</evidence>
<dbReference type="InterPro" id="IPR058548">
    <property type="entry name" value="MlaB-like_STAS"/>
</dbReference>
<evidence type="ECO:0000313" key="5">
    <source>
        <dbReference type="Proteomes" id="UP000741013"/>
    </source>
</evidence>